<keyword evidence="2" id="KW-1185">Reference proteome</keyword>
<dbReference type="EMBL" id="SGPL01000282">
    <property type="protein sequence ID" value="THH14366.1"/>
    <property type="molecule type" value="Genomic_DNA"/>
</dbReference>
<dbReference type="Proteomes" id="UP000310158">
    <property type="component" value="Unassembled WGS sequence"/>
</dbReference>
<organism evidence="1 2">
    <name type="scientific">Bondarzewia mesenterica</name>
    <dbReference type="NCBI Taxonomy" id="1095465"/>
    <lineage>
        <taxon>Eukaryota</taxon>
        <taxon>Fungi</taxon>
        <taxon>Dikarya</taxon>
        <taxon>Basidiomycota</taxon>
        <taxon>Agaricomycotina</taxon>
        <taxon>Agaricomycetes</taxon>
        <taxon>Russulales</taxon>
        <taxon>Bondarzewiaceae</taxon>
        <taxon>Bondarzewia</taxon>
    </lineage>
</organism>
<evidence type="ECO:0000313" key="2">
    <source>
        <dbReference type="Proteomes" id="UP000310158"/>
    </source>
</evidence>
<reference evidence="1 2" key="1">
    <citation type="submission" date="2019-02" db="EMBL/GenBank/DDBJ databases">
        <title>Genome sequencing of the rare red list fungi Bondarzewia mesenterica.</title>
        <authorList>
            <person name="Buettner E."/>
            <person name="Kellner H."/>
        </authorList>
    </citation>
    <scope>NUCLEOTIDE SEQUENCE [LARGE SCALE GENOMIC DNA]</scope>
    <source>
        <strain evidence="1 2">DSM 108281</strain>
    </source>
</reference>
<proteinExistence type="predicted"/>
<dbReference type="AlphaFoldDB" id="A0A4S4LPW9"/>
<accession>A0A4S4LPW9</accession>
<name>A0A4S4LPW9_9AGAM</name>
<gene>
    <name evidence="1" type="ORF">EW146_g5954</name>
</gene>
<comment type="caution">
    <text evidence="1">The sequence shown here is derived from an EMBL/GenBank/DDBJ whole genome shotgun (WGS) entry which is preliminary data.</text>
</comment>
<sequence>MPAHSMIIVKLKNAMHNLMKSLLEALTEPEDYIVWAEEVEQNSEDEQISLKVKSLSDHDMDIEMTALALETRGETSAISDIGKSKGYAEKQKTVIKIELTKKKASSLSAPHLKSTA</sequence>
<evidence type="ECO:0000313" key="1">
    <source>
        <dbReference type="EMBL" id="THH14366.1"/>
    </source>
</evidence>
<protein>
    <submittedName>
        <fullName evidence="1">Uncharacterized protein</fullName>
    </submittedName>
</protein>